<name>G7KMW9_MEDTR</name>
<dbReference type="EMBL" id="CM001222">
    <property type="protein sequence ID" value="AES75818.1"/>
    <property type="molecule type" value="Genomic_DNA"/>
</dbReference>
<dbReference type="AlphaFoldDB" id="G7KMW9"/>
<reference evidence="1 3" key="2">
    <citation type="journal article" date="2014" name="BMC Genomics">
        <title>An improved genome release (version Mt4.0) for the model legume Medicago truncatula.</title>
        <authorList>
            <person name="Tang H."/>
            <person name="Krishnakumar V."/>
            <person name="Bidwell S."/>
            <person name="Rosen B."/>
            <person name="Chan A."/>
            <person name="Zhou S."/>
            <person name="Gentzbittel L."/>
            <person name="Childs K.L."/>
            <person name="Yandell M."/>
            <person name="Gundlach H."/>
            <person name="Mayer K.F."/>
            <person name="Schwartz D.C."/>
            <person name="Town C.D."/>
        </authorList>
    </citation>
    <scope>GENOME REANNOTATION</scope>
    <source>
        <strain evidence="2 3">cv. Jemalong A17</strain>
    </source>
</reference>
<protein>
    <submittedName>
        <fullName evidence="1 2">Uncharacterized protein</fullName>
    </submittedName>
</protein>
<dbReference type="Proteomes" id="UP000002051">
    <property type="component" value="Chromosome 6"/>
</dbReference>
<reference evidence="2" key="3">
    <citation type="submission" date="2015-04" db="UniProtKB">
        <authorList>
            <consortium name="EnsemblPlants"/>
        </authorList>
    </citation>
    <scope>IDENTIFICATION</scope>
    <source>
        <strain evidence="2">cv. Jemalong A17</strain>
    </source>
</reference>
<evidence type="ECO:0000313" key="2">
    <source>
        <dbReference type="EnsemblPlants" id="AES75818"/>
    </source>
</evidence>
<accession>G7KMW9</accession>
<dbReference type="PaxDb" id="3880-AES75818"/>
<gene>
    <name evidence="1" type="ordered locus">MTR_6g059990</name>
</gene>
<sequence>MRNRKRENEKMNALTLLIKETTYVYNVPAIAYSLVVRLTLMCGEVGNPGFKPRPLHIISLVATN</sequence>
<reference evidence="1 3" key="1">
    <citation type="journal article" date="2011" name="Nature">
        <title>The Medicago genome provides insight into the evolution of rhizobial symbioses.</title>
        <authorList>
            <person name="Young N.D."/>
            <person name="Debelle F."/>
            <person name="Oldroyd G.E."/>
            <person name="Geurts R."/>
            <person name="Cannon S.B."/>
            <person name="Udvardi M.K."/>
            <person name="Benedito V.A."/>
            <person name="Mayer K.F."/>
            <person name="Gouzy J."/>
            <person name="Schoof H."/>
            <person name="Van de Peer Y."/>
            <person name="Proost S."/>
            <person name="Cook D.R."/>
            <person name="Meyers B.C."/>
            <person name="Spannagl M."/>
            <person name="Cheung F."/>
            <person name="De Mita S."/>
            <person name="Krishnakumar V."/>
            <person name="Gundlach H."/>
            <person name="Zhou S."/>
            <person name="Mudge J."/>
            <person name="Bharti A.K."/>
            <person name="Murray J.D."/>
            <person name="Naoumkina M.A."/>
            <person name="Rosen B."/>
            <person name="Silverstein K.A."/>
            <person name="Tang H."/>
            <person name="Rombauts S."/>
            <person name="Zhao P.X."/>
            <person name="Zhou P."/>
            <person name="Barbe V."/>
            <person name="Bardou P."/>
            <person name="Bechner M."/>
            <person name="Bellec A."/>
            <person name="Berger A."/>
            <person name="Berges H."/>
            <person name="Bidwell S."/>
            <person name="Bisseling T."/>
            <person name="Choisne N."/>
            <person name="Couloux A."/>
            <person name="Denny R."/>
            <person name="Deshpande S."/>
            <person name="Dai X."/>
            <person name="Doyle J.J."/>
            <person name="Dudez A.M."/>
            <person name="Farmer A.D."/>
            <person name="Fouteau S."/>
            <person name="Franken C."/>
            <person name="Gibelin C."/>
            <person name="Gish J."/>
            <person name="Goldstein S."/>
            <person name="Gonzalez A.J."/>
            <person name="Green P.J."/>
            <person name="Hallab A."/>
            <person name="Hartog M."/>
            <person name="Hua A."/>
            <person name="Humphray S.J."/>
            <person name="Jeong D.H."/>
            <person name="Jing Y."/>
            <person name="Jocker A."/>
            <person name="Kenton S.M."/>
            <person name="Kim D.J."/>
            <person name="Klee K."/>
            <person name="Lai H."/>
            <person name="Lang C."/>
            <person name="Lin S."/>
            <person name="Macmil S.L."/>
            <person name="Magdelenat G."/>
            <person name="Matthews L."/>
            <person name="McCorrison J."/>
            <person name="Monaghan E.L."/>
            <person name="Mun J.H."/>
            <person name="Najar F.Z."/>
            <person name="Nicholson C."/>
            <person name="Noirot C."/>
            <person name="O'Bleness M."/>
            <person name="Paule C.R."/>
            <person name="Poulain J."/>
            <person name="Prion F."/>
            <person name="Qin B."/>
            <person name="Qu C."/>
            <person name="Retzel E.F."/>
            <person name="Riddle C."/>
            <person name="Sallet E."/>
            <person name="Samain S."/>
            <person name="Samson N."/>
            <person name="Sanders I."/>
            <person name="Saurat O."/>
            <person name="Scarpelli C."/>
            <person name="Schiex T."/>
            <person name="Segurens B."/>
            <person name="Severin A.J."/>
            <person name="Sherrier D.J."/>
            <person name="Shi R."/>
            <person name="Sims S."/>
            <person name="Singer S.R."/>
            <person name="Sinharoy S."/>
            <person name="Sterck L."/>
            <person name="Viollet A."/>
            <person name="Wang B.B."/>
            <person name="Wang K."/>
            <person name="Wang M."/>
            <person name="Wang X."/>
            <person name="Warfsmann J."/>
            <person name="Weissenbach J."/>
            <person name="White D.D."/>
            <person name="White J.D."/>
            <person name="Wiley G.B."/>
            <person name="Wincker P."/>
            <person name="Xing Y."/>
            <person name="Yang L."/>
            <person name="Yao Z."/>
            <person name="Ying F."/>
            <person name="Zhai J."/>
            <person name="Zhou L."/>
            <person name="Zuber A."/>
            <person name="Denarie J."/>
            <person name="Dixon R.A."/>
            <person name="May G.D."/>
            <person name="Schwartz D.C."/>
            <person name="Rogers J."/>
            <person name="Quetier F."/>
            <person name="Town C.D."/>
            <person name="Roe B.A."/>
        </authorList>
    </citation>
    <scope>NUCLEOTIDE SEQUENCE [LARGE SCALE GENOMIC DNA]</scope>
    <source>
        <strain evidence="1">A17</strain>
        <strain evidence="2 3">cv. Jemalong A17</strain>
    </source>
</reference>
<evidence type="ECO:0000313" key="1">
    <source>
        <dbReference type="EMBL" id="AES75818.1"/>
    </source>
</evidence>
<evidence type="ECO:0000313" key="3">
    <source>
        <dbReference type="Proteomes" id="UP000002051"/>
    </source>
</evidence>
<dbReference type="EnsemblPlants" id="AES75818">
    <property type="protein sequence ID" value="AES75818"/>
    <property type="gene ID" value="MTR_6g059990"/>
</dbReference>
<organism evidence="1 3">
    <name type="scientific">Medicago truncatula</name>
    <name type="common">Barrel medic</name>
    <name type="synonym">Medicago tribuloides</name>
    <dbReference type="NCBI Taxonomy" id="3880"/>
    <lineage>
        <taxon>Eukaryota</taxon>
        <taxon>Viridiplantae</taxon>
        <taxon>Streptophyta</taxon>
        <taxon>Embryophyta</taxon>
        <taxon>Tracheophyta</taxon>
        <taxon>Spermatophyta</taxon>
        <taxon>Magnoliopsida</taxon>
        <taxon>eudicotyledons</taxon>
        <taxon>Gunneridae</taxon>
        <taxon>Pentapetalae</taxon>
        <taxon>rosids</taxon>
        <taxon>fabids</taxon>
        <taxon>Fabales</taxon>
        <taxon>Fabaceae</taxon>
        <taxon>Papilionoideae</taxon>
        <taxon>50 kb inversion clade</taxon>
        <taxon>NPAAA clade</taxon>
        <taxon>Hologalegina</taxon>
        <taxon>IRL clade</taxon>
        <taxon>Trifolieae</taxon>
        <taxon>Medicago</taxon>
    </lineage>
</organism>
<proteinExistence type="predicted"/>
<dbReference type="HOGENOM" id="CLU_2871046_0_0_1"/>
<keyword evidence="3" id="KW-1185">Reference proteome</keyword>